<dbReference type="PANTHER" id="PTHR13009">
    <property type="entry name" value="HEAT SHOCK PROTEIN 90 HSP90 CO-CHAPERONE AHA-1"/>
    <property type="match status" value="1"/>
</dbReference>
<dbReference type="SMART" id="SM01000">
    <property type="entry name" value="Aha1_N"/>
    <property type="match status" value="1"/>
</dbReference>
<dbReference type="InterPro" id="IPR036338">
    <property type="entry name" value="Aha1"/>
</dbReference>
<evidence type="ECO:0000256" key="2">
    <source>
        <dbReference type="SAM" id="MobiDB-lite"/>
    </source>
</evidence>
<name>A0A9P5VJC4_9FUNG</name>
<evidence type="ECO:0000256" key="1">
    <source>
        <dbReference type="ARBA" id="ARBA00006817"/>
    </source>
</evidence>
<dbReference type="EMBL" id="JAAAUY010000671">
    <property type="protein sequence ID" value="KAF9327370.1"/>
    <property type="molecule type" value="Genomic_DNA"/>
</dbReference>
<dbReference type="PANTHER" id="PTHR13009:SF22">
    <property type="entry name" value="LD43819P"/>
    <property type="match status" value="1"/>
</dbReference>
<dbReference type="GO" id="GO:0006457">
    <property type="term" value="P:protein folding"/>
    <property type="evidence" value="ECO:0007669"/>
    <property type="project" value="TreeGrafter"/>
</dbReference>
<organism evidence="5 6">
    <name type="scientific">Podila minutissima</name>
    <dbReference type="NCBI Taxonomy" id="64525"/>
    <lineage>
        <taxon>Eukaryota</taxon>
        <taxon>Fungi</taxon>
        <taxon>Fungi incertae sedis</taxon>
        <taxon>Mucoromycota</taxon>
        <taxon>Mortierellomycotina</taxon>
        <taxon>Mortierellomycetes</taxon>
        <taxon>Mortierellales</taxon>
        <taxon>Mortierellaceae</taxon>
        <taxon>Podila</taxon>
    </lineage>
</organism>
<accession>A0A9P5VJC4</accession>
<evidence type="ECO:0000259" key="4">
    <source>
        <dbReference type="SMART" id="SM01000"/>
    </source>
</evidence>
<feature type="compositionally biased region" description="Low complexity" evidence="2">
    <location>
        <begin position="324"/>
        <end position="340"/>
    </location>
</feature>
<protein>
    <recommendedName>
        <fullName evidence="4">Activator of Hsp90 ATPase AHSA1-like N-terminal domain-containing protein</fullName>
    </recommendedName>
</protein>
<feature type="domain" description="Activator of Hsp90 ATPase AHSA1-like N-terminal" evidence="4">
    <location>
        <begin position="15"/>
        <end position="148"/>
    </location>
</feature>
<gene>
    <name evidence="5" type="ORF">BG006_009309</name>
</gene>
<dbReference type="AlphaFoldDB" id="A0A9P5VJC4"/>
<dbReference type="GO" id="GO:0005829">
    <property type="term" value="C:cytosol"/>
    <property type="evidence" value="ECO:0007669"/>
    <property type="project" value="TreeGrafter"/>
</dbReference>
<dbReference type="InterPro" id="IPR013538">
    <property type="entry name" value="ASHA1/2-like_C"/>
</dbReference>
<dbReference type="SUPFAM" id="SSF55961">
    <property type="entry name" value="Bet v1-like"/>
    <property type="match status" value="1"/>
</dbReference>
<dbReference type="SUPFAM" id="SSF103111">
    <property type="entry name" value="Activator of Hsp90 ATPase, Aha1"/>
    <property type="match status" value="1"/>
</dbReference>
<comment type="caution">
    <text evidence="5">The sequence shown here is derived from an EMBL/GenBank/DDBJ whole genome shotgun (WGS) entry which is preliminary data.</text>
</comment>
<feature type="region of interest" description="Disordered" evidence="2">
    <location>
        <begin position="153"/>
        <end position="184"/>
    </location>
</feature>
<evidence type="ECO:0000256" key="3">
    <source>
        <dbReference type="SAM" id="Phobius"/>
    </source>
</evidence>
<dbReference type="InterPro" id="IPR015310">
    <property type="entry name" value="AHSA1-like_N"/>
</dbReference>
<dbReference type="Pfam" id="PF09229">
    <property type="entry name" value="Aha1_N"/>
    <property type="match status" value="1"/>
</dbReference>
<keyword evidence="6" id="KW-1185">Reference proteome</keyword>
<feature type="transmembrane region" description="Helical" evidence="3">
    <location>
        <begin position="365"/>
        <end position="385"/>
    </location>
</feature>
<dbReference type="Gene3D" id="3.30.530.20">
    <property type="match status" value="1"/>
</dbReference>
<evidence type="ECO:0000313" key="5">
    <source>
        <dbReference type="EMBL" id="KAF9327370.1"/>
    </source>
</evidence>
<dbReference type="Proteomes" id="UP000696485">
    <property type="component" value="Unassembled WGS sequence"/>
</dbReference>
<dbReference type="CDD" id="cd08892">
    <property type="entry name" value="SRPBCC_Aha1"/>
    <property type="match status" value="1"/>
</dbReference>
<dbReference type="Pfam" id="PF08327">
    <property type="entry name" value="AHSA1"/>
    <property type="match status" value="1"/>
</dbReference>
<feature type="compositionally biased region" description="Pro residues" evidence="2">
    <location>
        <begin position="161"/>
        <end position="175"/>
    </location>
</feature>
<feature type="region of interest" description="Disordered" evidence="2">
    <location>
        <begin position="324"/>
        <end position="362"/>
    </location>
</feature>
<evidence type="ECO:0000313" key="6">
    <source>
        <dbReference type="Proteomes" id="UP000696485"/>
    </source>
</evidence>
<keyword evidence="3" id="KW-0472">Membrane</keyword>
<keyword evidence="3" id="KW-0812">Transmembrane</keyword>
<dbReference type="InterPro" id="IPR023393">
    <property type="entry name" value="START-like_dom_sf"/>
</dbReference>
<comment type="similarity">
    <text evidence="1">Belongs to the AHA1 family.</text>
</comment>
<dbReference type="GO" id="GO:0001671">
    <property type="term" value="F:ATPase activator activity"/>
    <property type="evidence" value="ECO:0007669"/>
    <property type="project" value="InterPro"/>
</dbReference>
<dbReference type="Gene3D" id="3.15.10.20">
    <property type="entry name" value="Activator of Hsp90 ATPase Aha1, N-terminal domain"/>
    <property type="match status" value="1"/>
</dbReference>
<proteinExistence type="inferred from homology"/>
<reference evidence="5" key="1">
    <citation type="journal article" date="2020" name="Fungal Divers.">
        <title>Resolving the Mortierellaceae phylogeny through synthesis of multi-gene phylogenetics and phylogenomics.</title>
        <authorList>
            <person name="Vandepol N."/>
            <person name="Liber J."/>
            <person name="Desiro A."/>
            <person name="Na H."/>
            <person name="Kennedy M."/>
            <person name="Barry K."/>
            <person name="Grigoriev I.V."/>
            <person name="Miller A.N."/>
            <person name="O'Donnell K."/>
            <person name="Stajich J.E."/>
            <person name="Bonito G."/>
        </authorList>
    </citation>
    <scope>NUCLEOTIDE SEQUENCE</scope>
    <source>
        <strain evidence="5">NVP1</strain>
    </source>
</reference>
<dbReference type="GO" id="GO:0051087">
    <property type="term" value="F:protein-folding chaperone binding"/>
    <property type="evidence" value="ECO:0007669"/>
    <property type="project" value="InterPro"/>
</dbReference>
<sequence length="388" mass="42468">MSKDMKNVNNWHWVDKNCINWAKTYFETELSNVGTEANGNSVKTLAVTSVTGDVDVNQRKGKIITIFDVALTLTFEGTTADGTAVSGKIEIPEVAHDTDTDDYVFDVTIDSDNRSKQPIRDLIRKDLAPILRKKLDLFAKDLIKVHGKDVQVESDFSKPSTPTPVSPAPSTPTPSTPKAVAAPGTVNTTTLTETVEMQASAQDIYDVLLNEAKVSAWTRAKATIEPKVGSKFSLFGGTVSGEIKELVQDQKIVQSWRLSSWPAGHYSTVTMDISQSTNSTVIKVKQDGVPIGEQDITRQNWSNYYWAEIKRTFGYVGLHSYSSSSTTTSTTSATSSSSSTKKVDSEKRKRRRRRREADGGLTKNAGTYAGAGLAVLTAFALGFWFSKK</sequence>
<keyword evidence="3" id="KW-1133">Transmembrane helix</keyword>